<gene>
    <name evidence="3" type="ORF">NEMBOFW57_007061</name>
</gene>
<feature type="transmembrane region" description="Helical" evidence="1">
    <location>
        <begin position="64"/>
        <end position="81"/>
    </location>
</feature>
<evidence type="ECO:0000259" key="2">
    <source>
        <dbReference type="PROSITE" id="PS51752"/>
    </source>
</evidence>
<dbReference type="AlphaFoldDB" id="A0AAD4EU36"/>
<dbReference type="Gene3D" id="2.100.10.30">
    <property type="entry name" value="Jacalin-like lectin domain"/>
    <property type="match status" value="1"/>
</dbReference>
<protein>
    <recommendedName>
        <fullName evidence="2">Jacalin-type lectin domain-containing protein</fullName>
    </recommendedName>
</protein>
<dbReference type="EMBL" id="JAHCVI010000003">
    <property type="protein sequence ID" value="KAG7287549.1"/>
    <property type="molecule type" value="Genomic_DNA"/>
</dbReference>
<dbReference type="SUPFAM" id="SSF51101">
    <property type="entry name" value="Mannose-binding lectins"/>
    <property type="match status" value="1"/>
</dbReference>
<sequence>MISISSLAALLAVAGFWLVTGFFAVAQAAVDSLSAALVAFLLLVAVAFPATSGISGGFRRLRHVVLHVSTLLVALSGFASAESWSPDLCVRPTGLGASGGGDPFTILGSAGSSVRRLRVYRNNGKMGYLRGIVVFFSDGTEMRGGVRKDQFADIEFASGEAITGLTLWQLSNATGSRVARIDITTNQQSWGYGVDNTAKLSSKGVNVGSGVLVGFQGRAGDDLDYLAPIFLKSLSSSTVTDIVFEKTGDDEGLRLVTLREGSAVYNGTDYSWTFSGNEARDATTAFTSSMTNTLGATTTFSANIPRIAMTGVQGSWTGAAASTHDQSSTHSAQLSWSTTIDLNKDVPAVSCSAMVWEGRLNIGWTGTQTVVADGEAVSFPTSGTLTHVAYGKVETVCRPMQAVAKKWTA</sequence>
<dbReference type="InterPro" id="IPR036404">
    <property type="entry name" value="Jacalin-like_lectin_dom_sf"/>
</dbReference>
<feature type="domain" description="Jacalin-type lectin" evidence="2">
    <location>
        <begin position="89"/>
        <end position="232"/>
    </location>
</feature>
<keyword evidence="4" id="KW-1185">Reference proteome</keyword>
<comment type="caution">
    <text evidence="3">The sequence shown here is derived from an EMBL/GenBank/DDBJ whole genome shotgun (WGS) entry which is preliminary data.</text>
</comment>
<evidence type="ECO:0000313" key="3">
    <source>
        <dbReference type="EMBL" id="KAG7287549.1"/>
    </source>
</evidence>
<dbReference type="Proteomes" id="UP001197093">
    <property type="component" value="Unassembled WGS sequence"/>
</dbReference>
<dbReference type="Gene3D" id="2.170.15.10">
    <property type="entry name" value="Proaerolysin, chain A, domain 3"/>
    <property type="match status" value="1"/>
</dbReference>
<dbReference type="InterPro" id="IPR001229">
    <property type="entry name" value="Jacalin-like_lectin_dom"/>
</dbReference>
<evidence type="ECO:0000313" key="4">
    <source>
        <dbReference type="Proteomes" id="UP001197093"/>
    </source>
</evidence>
<keyword evidence="1" id="KW-1133">Transmembrane helix</keyword>
<accession>A0AAD4EU36</accession>
<keyword evidence="1" id="KW-0472">Membrane</keyword>
<keyword evidence="1" id="KW-0812">Transmembrane</keyword>
<reference evidence="3" key="1">
    <citation type="submission" date="2023-02" db="EMBL/GenBank/DDBJ databases">
        <authorList>
            <person name="Palmer J.M."/>
        </authorList>
    </citation>
    <scope>NUCLEOTIDE SEQUENCE</scope>
    <source>
        <strain evidence="3">FW57</strain>
    </source>
</reference>
<evidence type="ECO:0000256" key="1">
    <source>
        <dbReference type="SAM" id="Phobius"/>
    </source>
</evidence>
<dbReference type="PROSITE" id="PS51752">
    <property type="entry name" value="JACALIN_LECTIN"/>
    <property type="match status" value="1"/>
</dbReference>
<feature type="transmembrane region" description="Helical" evidence="1">
    <location>
        <begin position="38"/>
        <end position="57"/>
    </location>
</feature>
<organism evidence="3 4">
    <name type="scientific">Staphylotrichum longicolle</name>
    <dbReference type="NCBI Taxonomy" id="669026"/>
    <lineage>
        <taxon>Eukaryota</taxon>
        <taxon>Fungi</taxon>
        <taxon>Dikarya</taxon>
        <taxon>Ascomycota</taxon>
        <taxon>Pezizomycotina</taxon>
        <taxon>Sordariomycetes</taxon>
        <taxon>Sordariomycetidae</taxon>
        <taxon>Sordariales</taxon>
        <taxon>Chaetomiaceae</taxon>
        <taxon>Staphylotrichum</taxon>
    </lineage>
</organism>
<proteinExistence type="predicted"/>
<dbReference type="Pfam" id="PF01419">
    <property type="entry name" value="Jacalin"/>
    <property type="match status" value="1"/>
</dbReference>
<name>A0AAD4EU36_9PEZI</name>